<name>A0A026WK27_OOCBI</name>
<dbReference type="GO" id="GO:0005737">
    <property type="term" value="C:cytoplasm"/>
    <property type="evidence" value="ECO:0007669"/>
    <property type="project" value="TreeGrafter"/>
</dbReference>
<keyword evidence="3" id="KW-1017">Isopeptide bond</keyword>
<dbReference type="SUPFAM" id="SSF54236">
    <property type="entry name" value="Ubiquitin-like"/>
    <property type="match status" value="1"/>
</dbReference>
<dbReference type="CDD" id="cd01766">
    <property type="entry name" value="Ubl_UFM1"/>
    <property type="match status" value="1"/>
</dbReference>
<dbReference type="AlphaFoldDB" id="A0A026WK27"/>
<evidence type="ECO:0000256" key="1">
    <source>
        <dbReference type="ARBA" id="ARBA00010230"/>
    </source>
</evidence>
<organism evidence="5 6">
    <name type="scientific">Ooceraea biroi</name>
    <name type="common">Clonal raider ant</name>
    <name type="synonym">Cerapachys biroi</name>
    <dbReference type="NCBI Taxonomy" id="2015173"/>
    <lineage>
        <taxon>Eukaryota</taxon>
        <taxon>Metazoa</taxon>
        <taxon>Ecdysozoa</taxon>
        <taxon>Arthropoda</taxon>
        <taxon>Hexapoda</taxon>
        <taxon>Insecta</taxon>
        <taxon>Pterygota</taxon>
        <taxon>Neoptera</taxon>
        <taxon>Endopterygota</taxon>
        <taxon>Hymenoptera</taxon>
        <taxon>Apocrita</taxon>
        <taxon>Aculeata</taxon>
        <taxon>Formicoidea</taxon>
        <taxon>Formicidae</taxon>
        <taxon>Dorylinae</taxon>
        <taxon>Ooceraea</taxon>
    </lineage>
</organism>
<comment type="similarity">
    <text evidence="1">Belongs to the UFM1 family.</text>
</comment>
<dbReference type="GO" id="GO:0005634">
    <property type="term" value="C:nucleus"/>
    <property type="evidence" value="ECO:0007669"/>
    <property type="project" value="TreeGrafter"/>
</dbReference>
<dbReference type="Proteomes" id="UP000053097">
    <property type="component" value="Unassembled WGS sequence"/>
</dbReference>
<reference evidence="5 6" key="1">
    <citation type="journal article" date="2014" name="Curr. Biol.">
        <title>The genome of the clonal raider ant Cerapachys biroi.</title>
        <authorList>
            <person name="Oxley P.R."/>
            <person name="Ji L."/>
            <person name="Fetter-Pruneda I."/>
            <person name="McKenzie S.K."/>
            <person name="Li C."/>
            <person name="Hu H."/>
            <person name="Zhang G."/>
            <person name="Kronauer D.J."/>
        </authorList>
    </citation>
    <scope>NUCLEOTIDE SEQUENCE [LARGE SCALE GENOMIC DNA]</scope>
</reference>
<dbReference type="OrthoDB" id="284357at2759"/>
<dbReference type="PANTHER" id="PTHR15825:SF0">
    <property type="entry name" value="UBIQUITIN-FOLD MODIFIER 1"/>
    <property type="match status" value="1"/>
</dbReference>
<gene>
    <name evidence="5" type="ORF">X777_03691</name>
</gene>
<dbReference type="InterPro" id="IPR005375">
    <property type="entry name" value="UFM1"/>
</dbReference>
<evidence type="ECO:0000313" key="6">
    <source>
        <dbReference type="Proteomes" id="UP000053097"/>
    </source>
</evidence>
<dbReference type="EMBL" id="KK107182">
    <property type="protein sequence ID" value="EZA56006.1"/>
    <property type="molecule type" value="Genomic_DNA"/>
</dbReference>
<dbReference type="STRING" id="2015173.A0A026WK27"/>
<sequence length="225" mass="25790">MQANGCEIFETIDTFFTLLQSPIVSEQMTVENVMQAFTCAHFIELTIEKIQAEEKAWIFEKYLRWKPERKLYPRNRDITCSDLERACDKLLERYLKDSRISTEVVDEYLKVYIQHFGRDRLNAFLNEVMSKSISTNMIIESLEELGVPISHMEDEALTILSVPENTPFTAVLKFAAEEFRVPPATSAIITDDGIGINPQQTAGNVFLKHGAELRLIPRDRVGNAR</sequence>
<dbReference type="FunFam" id="3.10.20.90:FF:000044">
    <property type="entry name" value="Ubiquitin-fold modifier 1"/>
    <property type="match status" value="1"/>
</dbReference>
<evidence type="ECO:0000256" key="3">
    <source>
        <dbReference type="ARBA" id="ARBA00022499"/>
    </source>
</evidence>
<accession>A0A026WK27</accession>
<dbReference type="PANTHER" id="PTHR15825">
    <property type="entry name" value="UBIQUITIN-FOLD MODIFIER 1"/>
    <property type="match status" value="1"/>
</dbReference>
<evidence type="ECO:0000313" key="5">
    <source>
        <dbReference type="EMBL" id="EZA56006.1"/>
    </source>
</evidence>
<keyword evidence="6" id="KW-1185">Reference proteome</keyword>
<evidence type="ECO:0000256" key="2">
    <source>
        <dbReference type="ARBA" id="ARBA00015319"/>
    </source>
</evidence>
<dbReference type="Gene3D" id="3.10.20.90">
    <property type="entry name" value="Phosphatidylinositol 3-kinase Catalytic Subunit, Chain A, domain 1"/>
    <property type="match status" value="1"/>
</dbReference>
<protein>
    <recommendedName>
        <fullName evidence="2">Ubiquitin-fold modifier 1</fullName>
    </recommendedName>
</protein>
<evidence type="ECO:0000256" key="4">
    <source>
        <dbReference type="ARBA" id="ARBA00022786"/>
    </source>
</evidence>
<dbReference type="Pfam" id="PF03671">
    <property type="entry name" value="Ufm1"/>
    <property type="match status" value="1"/>
</dbReference>
<keyword evidence="4" id="KW-0833">Ubl conjugation pathway</keyword>
<proteinExistence type="inferred from homology"/>
<dbReference type="InterPro" id="IPR029071">
    <property type="entry name" value="Ubiquitin-like_domsf"/>
</dbReference>
<dbReference type="GO" id="GO:1990592">
    <property type="term" value="P:protein K69-linked ufmylation"/>
    <property type="evidence" value="ECO:0007669"/>
    <property type="project" value="TreeGrafter"/>
</dbReference>